<dbReference type="SMART" id="SM00852">
    <property type="entry name" value="MoCF_biosynth"/>
    <property type="match status" value="1"/>
</dbReference>
<comment type="similarity">
    <text evidence="1">Belongs to the CinA family.</text>
</comment>
<proteinExistence type="inferred from homology"/>
<gene>
    <name evidence="3" type="primary">cinA</name>
    <name evidence="3" type="ORF">Epro_0918</name>
</gene>
<dbReference type="OrthoDB" id="9801454at2"/>
<dbReference type="RefSeq" id="WP_052570851.1">
    <property type="nucleotide sequence ID" value="NZ_CP009498.1"/>
</dbReference>
<dbReference type="PANTHER" id="PTHR13939">
    <property type="entry name" value="NICOTINAMIDE-NUCLEOTIDE AMIDOHYDROLASE PNCC"/>
    <property type="match status" value="1"/>
</dbReference>
<evidence type="ECO:0000313" key="4">
    <source>
        <dbReference type="Proteomes" id="UP000035337"/>
    </source>
</evidence>
<evidence type="ECO:0000256" key="1">
    <source>
        <dbReference type="HAMAP-Rule" id="MF_00226"/>
    </source>
</evidence>
<dbReference type="InterPro" id="IPR008135">
    <property type="entry name" value="Competence-induced_CinA"/>
</dbReference>
<accession>A0A0G3WK91</accession>
<dbReference type="InterPro" id="IPR036653">
    <property type="entry name" value="CinA-like_C"/>
</dbReference>
<dbReference type="InterPro" id="IPR008136">
    <property type="entry name" value="CinA_C"/>
</dbReference>
<dbReference type="AlphaFoldDB" id="A0A0G3WK91"/>
<dbReference type="SUPFAM" id="SSF142433">
    <property type="entry name" value="CinA-like"/>
    <property type="match status" value="1"/>
</dbReference>
<sequence>MKIALISTGSELLTGKANTNAAFIGDRLFSLGLELSCVTDIADRKEELSRELKKAFEINSVVILTGGLGPTFDDITVETMAETFGLKIYQDKKVLEAIAERFAKLNITSPTKNNDRQANIIKGAKVLENRNGTAPGQMLHFEYLDGQKRLRKTLFLFPGPPKELQPMFEENAVPFFRSYASGIRKNFVISVFGLGESAVEEMIRPVINAVSFGEEKFVEFGILAHKSIVDVKFSVSGTDEMLVDETVSNIKSGFEEVLKDNIFSQDGETLASVCGKLLLHNKKTVAFAESCTGGLIAKKITDVSGSSEYFKSSCVTYSNESKIKMLGVKEETLNSFGAVSAETAVEMAAGVLKFSESDYAVSITGIAGPTGATKEKPVGLVYIGMASKKGTKVFKYNFFGTREDIRERSSNAALDLLRRELSQKEEPVKNKKAVGKK</sequence>
<dbReference type="Pfam" id="PF02464">
    <property type="entry name" value="CinA"/>
    <property type="match status" value="1"/>
</dbReference>
<dbReference type="PANTHER" id="PTHR13939:SF0">
    <property type="entry name" value="NMN AMIDOHYDROLASE-LIKE PROTEIN YFAY"/>
    <property type="match status" value="1"/>
</dbReference>
<dbReference type="KEGG" id="epo:Epro_0918"/>
<dbReference type="InterPro" id="IPR001453">
    <property type="entry name" value="MoaB/Mog_dom"/>
</dbReference>
<dbReference type="InterPro" id="IPR036425">
    <property type="entry name" value="MoaB/Mog-like_dom_sf"/>
</dbReference>
<dbReference type="NCBIfam" id="NF001813">
    <property type="entry name" value="PRK00549.1"/>
    <property type="match status" value="1"/>
</dbReference>
<feature type="domain" description="MoaB/Mog" evidence="2">
    <location>
        <begin position="4"/>
        <end position="179"/>
    </location>
</feature>
<evidence type="ECO:0000313" key="3">
    <source>
        <dbReference type="EMBL" id="AKL98297.1"/>
    </source>
</evidence>
<dbReference type="Proteomes" id="UP000035337">
    <property type="component" value="Chromosome"/>
</dbReference>
<dbReference type="CDD" id="cd00885">
    <property type="entry name" value="cinA"/>
    <property type="match status" value="1"/>
</dbReference>
<reference evidence="3 4" key="1">
    <citation type="submission" date="2014-09" db="EMBL/GenBank/DDBJ databases">
        <title>Complete genome sequence of Endomicrobium proavitum.</title>
        <authorList>
            <person name="Zheng H."/>
        </authorList>
    </citation>
    <scope>NUCLEOTIDE SEQUENCE [LARGE SCALE GENOMIC DNA]</scope>
    <source>
        <strain evidence="3 4">Rsa215</strain>
    </source>
</reference>
<dbReference type="HAMAP" id="MF_00226_B">
    <property type="entry name" value="CinA_B"/>
    <property type="match status" value="1"/>
</dbReference>
<keyword evidence="4" id="KW-1185">Reference proteome</keyword>
<dbReference type="Gene3D" id="3.90.950.20">
    <property type="entry name" value="CinA-like"/>
    <property type="match status" value="1"/>
</dbReference>
<dbReference type="PIRSF" id="PIRSF006728">
    <property type="entry name" value="CinA"/>
    <property type="match status" value="1"/>
</dbReference>
<dbReference type="Gene3D" id="3.30.70.2860">
    <property type="match status" value="1"/>
</dbReference>
<organism evidence="3 4">
    <name type="scientific">Endomicrobium proavitum</name>
    <dbReference type="NCBI Taxonomy" id="1408281"/>
    <lineage>
        <taxon>Bacteria</taxon>
        <taxon>Pseudomonadati</taxon>
        <taxon>Elusimicrobiota</taxon>
        <taxon>Endomicrobiia</taxon>
        <taxon>Endomicrobiales</taxon>
        <taxon>Endomicrobiaceae</taxon>
        <taxon>Endomicrobium</taxon>
    </lineage>
</organism>
<dbReference type="PATRIC" id="fig|1408281.3.peg.943"/>
<evidence type="ECO:0000259" key="2">
    <source>
        <dbReference type="SMART" id="SM00852"/>
    </source>
</evidence>
<name>A0A0G3WK91_9BACT</name>
<dbReference type="Pfam" id="PF00994">
    <property type="entry name" value="MoCF_biosynth"/>
    <property type="match status" value="1"/>
</dbReference>
<dbReference type="Pfam" id="PF18146">
    <property type="entry name" value="CinA_KH"/>
    <property type="match status" value="1"/>
</dbReference>
<protein>
    <recommendedName>
        <fullName evidence="1">CinA-like protein</fullName>
    </recommendedName>
</protein>
<dbReference type="NCBIfam" id="TIGR00200">
    <property type="entry name" value="cinA_nterm"/>
    <property type="match status" value="1"/>
</dbReference>
<dbReference type="NCBIfam" id="TIGR00199">
    <property type="entry name" value="PncC_domain"/>
    <property type="match status" value="1"/>
</dbReference>
<dbReference type="EMBL" id="CP009498">
    <property type="protein sequence ID" value="AKL98297.1"/>
    <property type="molecule type" value="Genomic_DNA"/>
</dbReference>
<dbReference type="Gene3D" id="3.40.980.10">
    <property type="entry name" value="MoaB/Mog-like domain"/>
    <property type="match status" value="1"/>
</dbReference>
<dbReference type="InterPro" id="IPR041424">
    <property type="entry name" value="CinA_KH"/>
</dbReference>
<dbReference type="SUPFAM" id="SSF53218">
    <property type="entry name" value="Molybdenum cofactor biosynthesis proteins"/>
    <property type="match status" value="1"/>
</dbReference>
<dbReference type="InterPro" id="IPR050101">
    <property type="entry name" value="CinA"/>
</dbReference>
<dbReference type="STRING" id="1408281.Epro_0918"/>